<comment type="similarity">
    <text evidence="4">Belongs to the copper transporter (Ctr) (TC 1.A.56) family. SLC31A subfamily.</text>
</comment>
<evidence type="ECO:0000256" key="1">
    <source>
        <dbReference type="ARBA" id="ARBA00022692"/>
    </source>
</evidence>
<evidence type="ECO:0000256" key="2">
    <source>
        <dbReference type="ARBA" id="ARBA00022989"/>
    </source>
</evidence>
<name>A0A4P9ZZH9_9FUNG</name>
<feature type="transmembrane region" description="Helical" evidence="4">
    <location>
        <begin position="122"/>
        <end position="140"/>
    </location>
</feature>
<keyword evidence="4" id="KW-0186">Copper</keyword>
<reference evidence="7" key="1">
    <citation type="journal article" date="2018" name="Nat. Microbiol.">
        <title>Leveraging single-cell genomics to expand the fungal tree of life.</title>
        <authorList>
            <person name="Ahrendt S.R."/>
            <person name="Quandt C.A."/>
            <person name="Ciobanu D."/>
            <person name="Clum A."/>
            <person name="Salamov A."/>
            <person name="Andreopoulos B."/>
            <person name="Cheng J.F."/>
            <person name="Woyke T."/>
            <person name="Pelin A."/>
            <person name="Henrissat B."/>
            <person name="Reynolds N.K."/>
            <person name="Benny G.L."/>
            <person name="Smith M.E."/>
            <person name="James T.Y."/>
            <person name="Grigoriev I.V."/>
        </authorList>
    </citation>
    <scope>NUCLEOTIDE SEQUENCE [LARGE SCALE GENOMIC DNA]</scope>
    <source>
        <strain evidence="7">RSA 468</strain>
    </source>
</reference>
<dbReference type="Pfam" id="PF04145">
    <property type="entry name" value="Ctr"/>
    <property type="match status" value="1"/>
</dbReference>
<dbReference type="AlphaFoldDB" id="A0A4P9ZZH9"/>
<keyword evidence="4" id="KW-0406">Ion transport</keyword>
<evidence type="ECO:0000256" key="5">
    <source>
        <dbReference type="SAM" id="MobiDB-lite"/>
    </source>
</evidence>
<keyword evidence="7" id="KW-1185">Reference proteome</keyword>
<keyword evidence="3 4" id="KW-0472">Membrane</keyword>
<keyword evidence="4" id="KW-0813">Transport</keyword>
<sequence>MAFNWETKNVCVLFESWRIDSPESLIFSCLAVVILAAGYEFSKKISATPPTGWNRGENSEDEVTGTGQDRQPQETDTMVPVRGRPERHAVRRTNVRVTRAVLYSLQVFYSFFLMLIFMTYNWYLVISVVVGTAIGHFFFASDEMAGFRSMSCH</sequence>
<proteinExistence type="inferred from homology"/>
<dbReference type="STRING" id="215637.A0A4P9ZZH9"/>
<evidence type="ECO:0000256" key="3">
    <source>
        <dbReference type="ARBA" id="ARBA00023136"/>
    </source>
</evidence>
<accession>A0A4P9ZZH9</accession>
<dbReference type="GO" id="GO:0005375">
    <property type="term" value="F:copper ion transmembrane transporter activity"/>
    <property type="evidence" value="ECO:0007669"/>
    <property type="project" value="UniProtKB-UniRule"/>
</dbReference>
<keyword evidence="4" id="KW-0187">Copper transport</keyword>
<dbReference type="EMBL" id="ML002390">
    <property type="protein sequence ID" value="RKP38230.1"/>
    <property type="molecule type" value="Genomic_DNA"/>
</dbReference>
<evidence type="ECO:0000313" key="6">
    <source>
        <dbReference type="EMBL" id="RKP38230.1"/>
    </source>
</evidence>
<protein>
    <recommendedName>
        <fullName evidence="4">Copper transport protein</fullName>
    </recommendedName>
</protein>
<feature type="transmembrane region" description="Helical" evidence="4">
    <location>
        <begin position="97"/>
        <end position="116"/>
    </location>
</feature>
<dbReference type="PANTHER" id="PTHR12483">
    <property type="entry name" value="SOLUTE CARRIER FAMILY 31 COPPER TRANSPORTERS"/>
    <property type="match status" value="1"/>
</dbReference>
<feature type="compositionally biased region" description="Polar residues" evidence="5">
    <location>
        <begin position="65"/>
        <end position="76"/>
    </location>
</feature>
<dbReference type="Proteomes" id="UP000268162">
    <property type="component" value="Unassembled WGS sequence"/>
</dbReference>
<keyword evidence="2 4" id="KW-1133">Transmembrane helix</keyword>
<feature type="region of interest" description="Disordered" evidence="5">
    <location>
        <begin position="50"/>
        <end position="77"/>
    </location>
</feature>
<comment type="subcellular location">
    <subcellularLocation>
        <location evidence="4">Membrane</location>
        <topology evidence="4">Multi-pass membrane protein</topology>
    </subcellularLocation>
</comment>
<organism evidence="6 7">
    <name type="scientific">Dimargaris cristalligena</name>
    <dbReference type="NCBI Taxonomy" id="215637"/>
    <lineage>
        <taxon>Eukaryota</taxon>
        <taxon>Fungi</taxon>
        <taxon>Fungi incertae sedis</taxon>
        <taxon>Zoopagomycota</taxon>
        <taxon>Kickxellomycotina</taxon>
        <taxon>Dimargaritomycetes</taxon>
        <taxon>Dimargaritales</taxon>
        <taxon>Dimargaritaceae</taxon>
        <taxon>Dimargaris</taxon>
    </lineage>
</organism>
<dbReference type="InterPro" id="IPR007274">
    <property type="entry name" value="Cop_transporter"/>
</dbReference>
<evidence type="ECO:0000256" key="4">
    <source>
        <dbReference type="RuleBase" id="RU367022"/>
    </source>
</evidence>
<keyword evidence="1 4" id="KW-0812">Transmembrane</keyword>
<gene>
    <name evidence="6" type="ORF">BJ085DRAFT_16328</name>
</gene>
<dbReference type="GO" id="GO:0016020">
    <property type="term" value="C:membrane"/>
    <property type="evidence" value="ECO:0007669"/>
    <property type="project" value="UniProtKB-SubCell"/>
</dbReference>
<evidence type="ECO:0000313" key="7">
    <source>
        <dbReference type="Proteomes" id="UP000268162"/>
    </source>
</evidence>
<dbReference type="PANTHER" id="PTHR12483:SF115">
    <property type="entry name" value="COPPER TRANSPORT PROTEIN"/>
    <property type="match status" value="1"/>
</dbReference>